<accession>X0T4E0</accession>
<comment type="caution">
    <text evidence="1">The sequence shown here is derived from an EMBL/GenBank/DDBJ whole genome shotgun (WGS) entry which is preliminary data.</text>
</comment>
<feature type="non-terminal residue" evidence="1">
    <location>
        <position position="206"/>
    </location>
</feature>
<evidence type="ECO:0000313" key="1">
    <source>
        <dbReference type="EMBL" id="GAF88368.1"/>
    </source>
</evidence>
<sequence length="206" mass="23427">PAWSYPLMVYQPTNEHYYQCIRTHRATAASEPGNTDPDPTWELYWVDLGIAIPDGWEYQYPTGNSWVDDTVYSPMNRGFPTVNVFHEQRLILMANKDNPTALYGSAIGDFFAFTPGPNDDQPFLYVLDSSDTPEIKWARSQRSLILGTSSGEWAINSETTITPTDINAEQQNYAKSLLTLTTHVDTEIFYIEQGGRKLRATRFVQD</sequence>
<reference evidence="1" key="1">
    <citation type="journal article" date="2014" name="Front. Microbiol.">
        <title>High frequency of phylogenetically diverse reductive dehalogenase-homologous genes in deep subseafloor sedimentary metagenomes.</title>
        <authorList>
            <person name="Kawai M."/>
            <person name="Futagami T."/>
            <person name="Toyoda A."/>
            <person name="Takaki Y."/>
            <person name="Nishi S."/>
            <person name="Hori S."/>
            <person name="Arai W."/>
            <person name="Tsubouchi T."/>
            <person name="Morono Y."/>
            <person name="Uchiyama I."/>
            <person name="Ito T."/>
            <person name="Fujiyama A."/>
            <person name="Inagaki F."/>
            <person name="Takami H."/>
        </authorList>
    </citation>
    <scope>NUCLEOTIDE SEQUENCE</scope>
    <source>
        <strain evidence="1">Expedition CK06-06</strain>
    </source>
</reference>
<gene>
    <name evidence="1" type="ORF">S01H1_22376</name>
</gene>
<dbReference type="AlphaFoldDB" id="X0T4E0"/>
<organism evidence="1">
    <name type="scientific">marine sediment metagenome</name>
    <dbReference type="NCBI Taxonomy" id="412755"/>
    <lineage>
        <taxon>unclassified sequences</taxon>
        <taxon>metagenomes</taxon>
        <taxon>ecological metagenomes</taxon>
    </lineage>
</organism>
<proteinExistence type="predicted"/>
<name>X0T4E0_9ZZZZ</name>
<protein>
    <submittedName>
        <fullName evidence="1">Uncharacterized protein</fullName>
    </submittedName>
</protein>
<dbReference type="EMBL" id="BARS01012617">
    <property type="protein sequence ID" value="GAF88368.1"/>
    <property type="molecule type" value="Genomic_DNA"/>
</dbReference>
<feature type="non-terminal residue" evidence="1">
    <location>
        <position position="1"/>
    </location>
</feature>